<dbReference type="GO" id="GO:0000978">
    <property type="term" value="F:RNA polymerase II cis-regulatory region sequence-specific DNA binding"/>
    <property type="evidence" value="ECO:0007669"/>
    <property type="project" value="TreeGrafter"/>
</dbReference>
<dbReference type="GO" id="GO:0001228">
    <property type="term" value="F:DNA-binding transcription activator activity, RNA polymerase II-specific"/>
    <property type="evidence" value="ECO:0007669"/>
    <property type="project" value="TreeGrafter"/>
</dbReference>
<organism evidence="9 10">
    <name type="scientific">Pseudallescheria apiosperma</name>
    <name type="common">Scedosporium apiospermum</name>
    <dbReference type="NCBI Taxonomy" id="563466"/>
    <lineage>
        <taxon>Eukaryota</taxon>
        <taxon>Fungi</taxon>
        <taxon>Dikarya</taxon>
        <taxon>Ascomycota</taxon>
        <taxon>Pezizomycotina</taxon>
        <taxon>Sordariomycetes</taxon>
        <taxon>Hypocreomycetidae</taxon>
        <taxon>Microascales</taxon>
        <taxon>Microascaceae</taxon>
        <taxon>Scedosporium</taxon>
    </lineage>
</organism>
<sequence>MSDALPQVTILPPSTKKRRRPALSCEQCRRRKVRCDRLSPCTTCVQAGNRECSYASLPHRPVAAGLAPQGPPQLPDAGVVMAETSPSSAASSHLPTSGSGRSVGDEWRNGNVFPPNSIWVGDGRNGEDSASLDASVLADRIRHLEWQVESFKRQSSPSLQYILGLAMRSESARSQFRITLAECKNLARVIKRRRTPILVSNALATQFVSRAIADNLIDIYLSTIDRVYRIIHVPTFRTDYERYWADPQSVHPSFKMQMQLCAAIGASMVDDKFDMREAALRWTFEARLWLILPPHKASISVAGVQVMLLLQIARQAVGVGGGVTWPDAGSLLRSAMYAGLHRDPRHLPRMTVLRAEIRRRLWAAILEMQIQTSIDSGGPPLISLDDYDTEPPSNLDDDQLTDDLESSEHRPIPSSNTHTQTSLQLLLLQHFPIRLAVAKFVNDLGSKSTYEETLRLNGELTSSCHAISRRLNKLISSSSSSSHSSTTAPITLFHKHYVELMTYRFIIALHNPLLTVAFDNPAYYFSRKMLVDTVKRISPLAGAPNSSSALPGEVDFFNHIVCSSGFTRSTLKQAIMLLGHELVTVQKEEIRDFGEAGTPDAASKRVLEDAVVWMGRRIRAGETNVKGLLFTTALLNHIEGVQKGVRVEELEGWILSRMKQAVERAYELMKESAESYGIEVDGGTGGGEAREVGRKGVGGEGREREEDEVVMDLEDGDPFDVLGWNFDIDWDQDEYMTNFVS</sequence>
<feature type="compositionally biased region" description="Polar residues" evidence="7">
    <location>
        <begin position="84"/>
        <end position="100"/>
    </location>
</feature>
<dbReference type="AlphaFoldDB" id="A0A084GEG0"/>
<keyword evidence="5" id="KW-0804">Transcription</keyword>
<evidence type="ECO:0000256" key="1">
    <source>
        <dbReference type="ARBA" id="ARBA00022723"/>
    </source>
</evidence>
<dbReference type="CDD" id="cd00067">
    <property type="entry name" value="GAL4"/>
    <property type="match status" value="1"/>
</dbReference>
<dbReference type="HOGENOM" id="CLU_007091_3_0_1"/>
<dbReference type="Proteomes" id="UP000028545">
    <property type="component" value="Unassembled WGS sequence"/>
</dbReference>
<dbReference type="InterPro" id="IPR036864">
    <property type="entry name" value="Zn2-C6_fun-type_DNA-bd_sf"/>
</dbReference>
<dbReference type="SMART" id="SM00066">
    <property type="entry name" value="GAL4"/>
    <property type="match status" value="1"/>
</dbReference>
<evidence type="ECO:0000256" key="6">
    <source>
        <dbReference type="ARBA" id="ARBA00023242"/>
    </source>
</evidence>
<comment type="caution">
    <text evidence="9">The sequence shown here is derived from an EMBL/GenBank/DDBJ whole genome shotgun (WGS) entry which is preliminary data.</text>
</comment>
<dbReference type="GO" id="GO:0006351">
    <property type="term" value="P:DNA-templated transcription"/>
    <property type="evidence" value="ECO:0007669"/>
    <property type="project" value="InterPro"/>
</dbReference>
<proteinExistence type="predicted"/>
<dbReference type="PANTHER" id="PTHR31944">
    <property type="entry name" value="HEME-RESPONSIVE ZINC FINGER TRANSCRIPTION FACTOR HAP1"/>
    <property type="match status" value="1"/>
</dbReference>
<dbReference type="SUPFAM" id="SSF57701">
    <property type="entry name" value="Zn2/Cys6 DNA-binding domain"/>
    <property type="match status" value="1"/>
</dbReference>
<feature type="compositionally biased region" description="Acidic residues" evidence="7">
    <location>
        <begin position="385"/>
        <end position="405"/>
    </location>
</feature>
<dbReference type="GO" id="GO:0008270">
    <property type="term" value="F:zinc ion binding"/>
    <property type="evidence" value="ECO:0007669"/>
    <property type="project" value="InterPro"/>
</dbReference>
<dbReference type="OrthoDB" id="4337792at2759"/>
<dbReference type="VEuPathDB" id="FungiDB:SAPIO_CDS1508"/>
<evidence type="ECO:0000259" key="8">
    <source>
        <dbReference type="PROSITE" id="PS50048"/>
    </source>
</evidence>
<feature type="region of interest" description="Disordered" evidence="7">
    <location>
        <begin position="679"/>
        <end position="706"/>
    </location>
</feature>
<dbReference type="RefSeq" id="XP_016645521.1">
    <property type="nucleotide sequence ID" value="XM_016784764.1"/>
</dbReference>
<dbReference type="PANTHER" id="PTHR31944:SF131">
    <property type="entry name" value="HEME-RESPONSIVE ZINC FINGER TRANSCRIPTION FACTOR HAP1"/>
    <property type="match status" value="1"/>
</dbReference>
<evidence type="ECO:0000256" key="5">
    <source>
        <dbReference type="ARBA" id="ARBA00023163"/>
    </source>
</evidence>
<keyword evidence="1" id="KW-0479">Metal-binding</keyword>
<reference evidence="9 10" key="1">
    <citation type="journal article" date="2014" name="Genome Announc.">
        <title>Draft genome sequence of the pathogenic fungus Scedosporium apiospermum.</title>
        <authorList>
            <person name="Vandeputte P."/>
            <person name="Ghamrawi S."/>
            <person name="Rechenmann M."/>
            <person name="Iltis A."/>
            <person name="Giraud S."/>
            <person name="Fleury M."/>
            <person name="Thornton C."/>
            <person name="Delhaes L."/>
            <person name="Meyer W."/>
            <person name="Papon N."/>
            <person name="Bouchara J.P."/>
        </authorList>
    </citation>
    <scope>NUCLEOTIDE SEQUENCE [LARGE SCALE GENOMIC DNA]</scope>
    <source>
        <strain evidence="9 10">IHEM 14462</strain>
    </source>
</reference>
<evidence type="ECO:0000313" key="9">
    <source>
        <dbReference type="EMBL" id="KEZ45722.1"/>
    </source>
</evidence>
<dbReference type="Pfam" id="PF00172">
    <property type="entry name" value="Zn_clus"/>
    <property type="match status" value="1"/>
</dbReference>
<keyword evidence="4" id="KW-0238">DNA-binding</keyword>
<dbReference type="OMA" id="HQPMVAR"/>
<dbReference type="GO" id="GO:0005634">
    <property type="term" value="C:nucleus"/>
    <property type="evidence" value="ECO:0007669"/>
    <property type="project" value="TreeGrafter"/>
</dbReference>
<feature type="region of interest" description="Disordered" evidence="7">
    <location>
        <begin position="83"/>
        <end position="107"/>
    </location>
</feature>
<keyword evidence="3" id="KW-0805">Transcription regulation</keyword>
<dbReference type="Pfam" id="PF04082">
    <property type="entry name" value="Fungal_trans"/>
    <property type="match status" value="1"/>
</dbReference>
<keyword evidence="2" id="KW-0862">Zinc</keyword>
<dbReference type="PROSITE" id="PS00463">
    <property type="entry name" value="ZN2_CY6_FUNGAL_1"/>
    <property type="match status" value="1"/>
</dbReference>
<keyword evidence="6" id="KW-0539">Nucleus</keyword>
<dbReference type="SMART" id="SM00906">
    <property type="entry name" value="Fungal_trans"/>
    <property type="match status" value="1"/>
</dbReference>
<name>A0A084GEG0_PSEDA</name>
<dbReference type="CDD" id="cd12148">
    <property type="entry name" value="fungal_TF_MHR"/>
    <property type="match status" value="1"/>
</dbReference>
<keyword evidence="10" id="KW-1185">Reference proteome</keyword>
<dbReference type="InterPro" id="IPR001138">
    <property type="entry name" value="Zn2Cys6_DnaBD"/>
</dbReference>
<feature type="region of interest" description="Disordered" evidence="7">
    <location>
        <begin position="1"/>
        <end position="22"/>
    </location>
</feature>
<feature type="domain" description="Zn(2)-C6 fungal-type" evidence="8">
    <location>
        <begin position="24"/>
        <end position="54"/>
    </location>
</feature>
<protein>
    <recommendedName>
        <fullName evidence="8">Zn(2)-C6 fungal-type domain-containing protein</fullName>
    </recommendedName>
</protein>
<dbReference type="InterPro" id="IPR007219">
    <property type="entry name" value="XnlR_reg_dom"/>
</dbReference>
<dbReference type="KEGG" id="sapo:SAPIO_CDS1508"/>
<dbReference type="EMBL" id="JOWA01000066">
    <property type="protein sequence ID" value="KEZ45722.1"/>
    <property type="molecule type" value="Genomic_DNA"/>
</dbReference>
<gene>
    <name evidence="9" type="ORF">SAPIO_CDS1508</name>
</gene>
<feature type="region of interest" description="Disordered" evidence="7">
    <location>
        <begin position="377"/>
        <end position="417"/>
    </location>
</feature>
<dbReference type="GeneID" id="27720580"/>
<dbReference type="PROSITE" id="PS50048">
    <property type="entry name" value="ZN2_CY6_FUNGAL_2"/>
    <property type="match status" value="1"/>
</dbReference>
<dbReference type="Gene3D" id="4.10.240.10">
    <property type="entry name" value="Zn(2)-C6 fungal-type DNA-binding domain"/>
    <property type="match status" value="1"/>
</dbReference>
<dbReference type="InterPro" id="IPR051430">
    <property type="entry name" value="Fungal_TF_Env_Response"/>
</dbReference>
<evidence type="ECO:0000313" key="10">
    <source>
        <dbReference type="Proteomes" id="UP000028545"/>
    </source>
</evidence>
<evidence type="ECO:0000256" key="3">
    <source>
        <dbReference type="ARBA" id="ARBA00023015"/>
    </source>
</evidence>
<evidence type="ECO:0000256" key="2">
    <source>
        <dbReference type="ARBA" id="ARBA00022833"/>
    </source>
</evidence>
<accession>A0A084GEG0</accession>
<evidence type="ECO:0000256" key="7">
    <source>
        <dbReference type="SAM" id="MobiDB-lite"/>
    </source>
</evidence>
<evidence type="ECO:0000256" key="4">
    <source>
        <dbReference type="ARBA" id="ARBA00023125"/>
    </source>
</evidence>